<dbReference type="Gene3D" id="3.90.1200.10">
    <property type="match status" value="1"/>
</dbReference>
<proteinExistence type="predicted"/>
<feature type="domain" description="Aminoglycoside phosphotransferase" evidence="1">
    <location>
        <begin position="47"/>
        <end position="257"/>
    </location>
</feature>
<gene>
    <name evidence="2" type="ORF">QE375_000529</name>
</gene>
<dbReference type="GO" id="GO:0016301">
    <property type="term" value="F:kinase activity"/>
    <property type="evidence" value="ECO:0007669"/>
    <property type="project" value="UniProtKB-KW"/>
</dbReference>
<keyword evidence="2" id="KW-0418">Kinase</keyword>
<dbReference type="InterPro" id="IPR051678">
    <property type="entry name" value="AGP_Transferase"/>
</dbReference>
<dbReference type="Gene3D" id="3.30.200.20">
    <property type="entry name" value="Phosphorylase Kinase, domain 1"/>
    <property type="match status" value="1"/>
</dbReference>
<dbReference type="SUPFAM" id="SSF56112">
    <property type="entry name" value="Protein kinase-like (PK-like)"/>
    <property type="match status" value="1"/>
</dbReference>
<comment type="caution">
    <text evidence="2">The sequence shown here is derived from an EMBL/GenBank/DDBJ whole genome shotgun (WGS) entry which is preliminary data.</text>
</comment>
<sequence>MHEGELALTEETAARLIAQRFPALAHLPVERIRTAGTVNTITRIGDEFAARFPLVVESAEALAAEAAAMEELADVCAVPSPRSLGIGMPTAEYPSAWSVQTWVPGDTACRDLHATSDALALDVATLIASLRAADVRGREFDGQGRGGVLADHDEWVALCIERSAHLVDPARVRRLWRALRDLPRSGQDVMSHRDLTPFNLLVAGDRVVGVLDGGGFGPADRALDLVAAWHLFDASRRCMVRERVGASDVEWQRGAGWALQQALGLGWYYEDSNPAMSALGLSTVRRLLDDAELMSLT</sequence>
<dbReference type="InterPro" id="IPR011009">
    <property type="entry name" value="Kinase-like_dom_sf"/>
</dbReference>
<dbReference type="EMBL" id="JAVIZQ010000001">
    <property type="protein sequence ID" value="MDR6140975.1"/>
    <property type="molecule type" value="Genomic_DNA"/>
</dbReference>
<keyword evidence="2" id="KW-0808">Transferase</keyword>
<reference evidence="2 3" key="1">
    <citation type="submission" date="2023-08" db="EMBL/GenBank/DDBJ databases">
        <title>Functional and genomic diversity of the sorghum phyllosphere microbiome.</title>
        <authorList>
            <person name="Shade A."/>
        </authorList>
    </citation>
    <scope>NUCLEOTIDE SEQUENCE [LARGE SCALE GENOMIC DNA]</scope>
    <source>
        <strain evidence="2 3">SORGH_AS_0445</strain>
    </source>
</reference>
<dbReference type="InterPro" id="IPR002575">
    <property type="entry name" value="Aminoglycoside_PTrfase"/>
</dbReference>
<keyword evidence="3" id="KW-1185">Reference proteome</keyword>
<evidence type="ECO:0000313" key="2">
    <source>
        <dbReference type="EMBL" id="MDR6140975.1"/>
    </source>
</evidence>
<evidence type="ECO:0000313" key="3">
    <source>
        <dbReference type="Proteomes" id="UP001249291"/>
    </source>
</evidence>
<dbReference type="PANTHER" id="PTHR21310:SF42">
    <property type="entry name" value="BIFUNCTIONAL AAC_APH"/>
    <property type="match status" value="1"/>
</dbReference>
<accession>A0ABU1HLQ6</accession>
<dbReference type="PANTHER" id="PTHR21310">
    <property type="entry name" value="AMINOGLYCOSIDE PHOSPHOTRANSFERASE-RELATED-RELATED"/>
    <property type="match status" value="1"/>
</dbReference>
<dbReference type="Proteomes" id="UP001249291">
    <property type="component" value="Unassembled WGS sequence"/>
</dbReference>
<dbReference type="Pfam" id="PF01636">
    <property type="entry name" value="APH"/>
    <property type="match status" value="1"/>
</dbReference>
<evidence type="ECO:0000259" key="1">
    <source>
        <dbReference type="Pfam" id="PF01636"/>
    </source>
</evidence>
<organism evidence="2 3">
    <name type="scientific">Microbacterium foliorum</name>
    <dbReference type="NCBI Taxonomy" id="104336"/>
    <lineage>
        <taxon>Bacteria</taxon>
        <taxon>Bacillati</taxon>
        <taxon>Actinomycetota</taxon>
        <taxon>Actinomycetes</taxon>
        <taxon>Micrococcales</taxon>
        <taxon>Microbacteriaceae</taxon>
        <taxon>Microbacterium</taxon>
    </lineage>
</organism>
<protein>
    <submittedName>
        <fullName evidence="2">Aminoglycoside phosphotransferase (APT) family kinase protein</fullName>
    </submittedName>
</protein>
<name>A0ABU1HLQ6_9MICO</name>
<dbReference type="RefSeq" id="WP_309687211.1">
    <property type="nucleotide sequence ID" value="NZ_JAVIZQ010000001.1"/>
</dbReference>